<feature type="compositionally biased region" description="Polar residues" evidence="1">
    <location>
        <begin position="570"/>
        <end position="588"/>
    </location>
</feature>
<organism evidence="2">
    <name type="scientific">metagenome</name>
    <dbReference type="NCBI Taxonomy" id="256318"/>
    <lineage>
        <taxon>unclassified sequences</taxon>
        <taxon>metagenomes</taxon>
    </lineage>
</organism>
<proteinExistence type="predicted"/>
<dbReference type="SUPFAM" id="SSF54506">
    <property type="entry name" value="Diaminopimelate epimerase-like"/>
    <property type="match status" value="1"/>
</dbReference>
<evidence type="ECO:0000313" key="2">
    <source>
        <dbReference type="EMBL" id="CUR60319.1"/>
    </source>
</evidence>
<accession>A0A2P2CEF4</accession>
<dbReference type="Gene3D" id="3.10.310.10">
    <property type="entry name" value="Diaminopimelate Epimerase, Chain A, domain 1"/>
    <property type="match status" value="1"/>
</dbReference>
<dbReference type="PANTHER" id="PTHR13774">
    <property type="entry name" value="PHENAZINE BIOSYNTHESIS PROTEIN"/>
    <property type="match status" value="1"/>
</dbReference>
<feature type="region of interest" description="Disordered" evidence="1">
    <location>
        <begin position="407"/>
        <end position="588"/>
    </location>
</feature>
<evidence type="ECO:0000256" key="1">
    <source>
        <dbReference type="SAM" id="MobiDB-lite"/>
    </source>
</evidence>
<feature type="compositionally biased region" description="Low complexity" evidence="1">
    <location>
        <begin position="451"/>
        <end position="468"/>
    </location>
</feature>
<name>A0A2P2CEF4_9ZZZZ</name>
<dbReference type="GO" id="GO:0005737">
    <property type="term" value="C:cytoplasm"/>
    <property type="evidence" value="ECO:0007669"/>
    <property type="project" value="TreeGrafter"/>
</dbReference>
<dbReference type="AlphaFoldDB" id="A0A2P2CEF4"/>
<dbReference type="PANTHER" id="PTHR13774:SF32">
    <property type="entry name" value="ANTISENSE-ENHANCING SEQUENCE 1"/>
    <property type="match status" value="1"/>
</dbReference>
<protein>
    <submittedName>
        <fullName evidence="2">Uncharacterized protein</fullName>
    </submittedName>
</protein>
<gene>
    <name evidence="2" type="ORF">NOCA2740003</name>
</gene>
<sequence length="588" mass="62811">MAAAAFLALVRELFPMLANLYAELLEHVRRAVGDHGLDAEVETGLQLFVGVDGPHVQPLSRTTQPLPELGVLGEGGDPRPDDPVGIDHPAQHRPVPRLLDEHDVLQLGSQPAGALQGRPREAHDPHRRAGLVPPELPQQLDEAPLDQAAVAGRVLGLDRQLDVAVIVGHRLQQLAQREDAAELDVAVLGLVVEVGPGILPGREVELVEVGQLHGGHDALGRRRPPQVAVVDADQVAVGGEPYVALERLGAHVERLEVGPEGVFGVLLARASMGDDLGPHTCILADHLPAWQATWPTGWMADMRFTQVDVFSTDAFRGNPVAVVHDADGLTDKEMAQFANWTNLSETTFLLAPTTSAADYRLRIFTVSGELPFAGHPTLGSCRAWLTAGGQPAGDTVVQECEAGLVPIRRGPRVRPPGSGGRVRPRPGPGCPTPELGRAGGLGLDRQRSRLDGAGAAGRRCRPRPAAGLRRVRRPGRRSHRRTPRGRTGRLRGARVRAGGGHQRGPGDRQPQRGVRGVADRVGSRPGVVHRRPGDDPGPHRPGERVGGGRRDLGRGHHPGQDHRRGGVLSRPTQHSASSRLRASAQTGR</sequence>
<feature type="compositionally biased region" description="Basic and acidic residues" evidence="1">
    <location>
        <begin position="531"/>
        <end position="564"/>
    </location>
</feature>
<dbReference type="EMBL" id="CZKA01000072">
    <property type="protein sequence ID" value="CUR60319.1"/>
    <property type="molecule type" value="Genomic_DNA"/>
</dbReference>
<dbReference type="InterPro" id="IPR003719">
    <property type="entry name" value="Phenazine_PhzF-like"/>
</dbReference>
<dbReference type="GO" id="GO:0016853">
    <property type="term" value="F:isomerase activity"/>
    <property type="evidence" value="ECO:0007669"/>
    <property type="project" value="TreeGrafter"/>
</dbReference>
<feature type="compositionally biased region" description="Basic residues" evidence="1">
    <location>
        <begin position="469"/>
        <end position="494"/>
    </location>
</feature>
<dbReference type="Pfam" id="PF02567">
    <property type="entry name" value="PhzC-PhzF"/>
    <property type="match status" value="1"/>
</dbReference>
<dbReference type="NCBIfam" id="TIGR00654">
    <property type="entry name" value="PhzF_family"/>
    <property type="match status" value="1"/>
</dbReference>
<reference evidence="2" key="1">
    <citation type="submission" date="2015-08" db="EMBL/GenBank/DDBJ databases">
        <authorList>
            <person name="Babu N.S."/>
            <person name="Beckwith C.J."/>
            <person name="Beseler K.G."/>
            <person name="Brison A."/>
            <person name="Carone J.V."/>
            <person name="Caskin T.P."/>
            <person name="Diamond M."/>
            <person name="Durham M.E."/>
            <person name="Foxe J.M."/>
            <person name="Go M."/>
            <person name="Henderson B.A."/>
            <person name="Jones I.B."/>
            <person name="McGettigan J.A."/>
            <person name="Micheletti S.J."/>
            <person name="Nasrallah M.E."/>
            <person name="Ortiz D."/>
            <person name="Piller C.R."/>
            <person name="Privatt S.R."/>
            <person name="Schneider S.L."/>
            <person name="Sharp S."/>
            <person name="Smith T.C."/>
            <person name="Stanton J.D."/>
            <person name="Ullery H.E."/>
            <person name="Wilson R.J."/>
            <person name="Serrano M.G."/>
            <person name="Buck G."/>
            <person name="Lee V."/>
            <person name="Wang Y."/>
            <person name="Carvalho R."/>
            <person name="Voegtly L."/>
            <person name="Shi R."/>
            <person name="Duckworth R."/>
            <person name="Johnson A."/>
            <person name="Loviza R."/>
            <person name="Walstead R."/>
            <person name="Shah Z."/>
            <person name="Kiflezghi M."/>
            <person name="Wade K."/>
            <person name="Ball S.L."/>
            <person name="Bradley K.W."/>
            <person name="Asai D.J."/>
            <person name="Bowman C.A."/>
            <person name="Russell D.A."/>
            <person name="Pope W.H."/>
            <person name="Jacobs-Sera D."/>
            <person name="Hendrix R.W."/>
            <person name="Hatfull G.F."/>
        </authorList>
    </citation>
    <scope>NUCLEOTIDE SEQUENCE</scope>
</reference>